<protein>
    <submittedName>
        <fullName evidence="4">Uncharacterized protein</fullName>
    </submittedName>
</protein>
<name>A0AAU9IEB1_9CILI</name>
<feature type="repeat" description="RCC1" evidence="2">
    <location>
        <begin position="688"/>
        <end position="740"/>
    </location>
</feature>
<dbReference type="EMBL" id="CAJZBQ010000004">
    <property type="protein sequence ID" value="CAG9311706.1"/>
    <property type="molecule type" value="Genomic_DNA"/>
</dbReference>
<evidence type="ECO:0000313" key="5">
    <source>
        <dbReference type="Proteomes" id="UP001162131"/>
    </source>
</evidence>
<dbReference type="Gene3D" id="2.130.10.30">
    <property type="entry name" value="Regulator of chromosome condensation 1/beta-lactamase-inhibitor protein II"/>
    <property type="match status" value="1"/>
</dbReference>
<feature type="repeat" description="RCC1" evidence="2">
    <location>
        <begin position="572"/>
        <end position="631"/>
    </location>
</feature>
<dbReference type="SUPFAM" id="SSF50985">
    <property type="entry name" value="RCC1/BLIP-II"/>
    <property type="match status" value="1"/>
</dbReference>
<keyword evidence="5" id="KW-1185">Reference proteome</keyword>
<feature type="repeat" description="RCC1" evidence="2">
    <location>
        <begin position="632"/>
        <end position="687"/>
    </location>
</feature>
<gene>
    <name evidence="4" type="ORF">BSTOLATCC_MIC3991</name>
</gene>
<keyword evidence="1" id="KW-0677">Repeat</keyword>
<dbReference type="PANTHER" id="PTHR22872">
    <property type="entry name" value="BTK-BINDING PROTEIN-RELATED"/>
    <property type="match status" value="1"/>
</dbReference>
<organism evidence="4 5">
    <name type="scientific">Blepharisma stoltei</name>
    <dbReference type="NCBI Taxonomy" id="1481888"/>
    <lineage>
        <taxon>Eukaryota</taxon>
        <taxon>Sar</taxon>
        <taxon>Alveolata</taxon>
        <taxon>Ciliophora</taxon>
        <taxon>Postciliodesmatophora</taxon>
        <taxon>Heterotrichea</taxon>
        <taxon>Heterotrichida</taxon>
        <taxon>Blepharismidae</taxon>
        <taxon>Blepharisma</taxon>
    </lineage>
</organism>
<evidence type="ECO:0000256" key="2">
    <source>
        <dbReference type="PROSITE-ProRule" id="PRU00235"/>
    </source>
</evidence>
<dbReference type="AlphaFoldDB" id="A0AAU9IEB1"/>
<reference evidence="4" key="1">
    <citation type="submission" date="2021-09" db="EMBL/GenBank/DDBJ databases">
        <authorList>
            <consortium name="AG Swart"/>
            <person name="Singh M."/>
            <person name="Singh A."/>
            <person name="Seah K."/>
            <person name="Emmerich C."/>
        </authorList>
    </citation>
    <scope>NUCLEOTIDE SEQUENCE</scope>
    <source>
        <strain evidence="4">ATCC30299</strain>
    </source>
</reference>
<sequence length="809" mass="88915">MEASYSSQRKQKSIISLTQSEEHTGSTQASHPSLLIQKSSNYVGLSATPGRISKFQSFNTDPLYRFPTSSASKDDATVILDRNEFISADLVNLKATLIFLHEKSPFRRGNAKDVVNPLDTSQSSVHGVPKNSINLGSTYSQALMSRASLQSDVEPFNLAEEMAKDQDTFSMESSFRSSVAMSDIPDKPDISINSKNLILQIQRDFQCKQEDELHLHSITPASSLANSDESGELTPISLRSSRPIFDTKSSISSNNQDEFLFNSTNLELSMIEWEEKRKSRNKTINEEEEIASSDEAYITDFKTEASCIAELVPEQEDENSMFLFKSIEALKKAKLARFSVAESEISSPPEDEGSIRISAANRLFLNGQTASKAKMGTVYDSPLQFRQLQPKILTDSMSFAMSTFPESQRTVINAPDMNSPLIRKLVICEENPNTTTEIKNNKEIIPVTIQFSFAACGYNTVPILEFSKSEGKSKGVILYDDNKQLLNSIFPTKILRELSHNPVKLVSCGFEHCAAVTSDGKVLTWGYGSSGCLGHGDTNTYVTPTLINSLFQEIIVYLECGGYHNAAITEDGDVWVWGRNDVHQLGINFSKTPKDEIGHVALRPIKLKSLNEFCIKGIACGEAHTLALDSDGVIHIFGWAEDGQLGISPSELKDGMMTTEIKEIQSIKQKITKVSAGSIFSACLTESGEVYVWGNGEQGQLGLGNNIKRADFPSVVASLKNENAIDLVCGESHVICATQSGKIYGWGQGIVGDFGNDKSFPRGSDIICSVPRLLSGVDIAHRYIMKKKVNTIDDLAAQLTAKLLKLQQS</sequence>
<dbReference type="PROSITE" id="PS50012">
    <property type="entry name" value="RCC1_3"/>
    <property type="match status" value="4"/>
</dbReference>
<dbReference type="Pfam" id="PF00415">
    <property type="entry name" value="RCC1"/>
    <property type="match status" value="3"/>
</dbReference>
<evidence type="ECO:0000256" key="3">
    <source>
        <dbReference type="SAM" id="MobiDB-lite"/>
    </source>
</evidence>
<dbReference type="InterPro" id="IPR000408">
    <property type="entry name" value="Reg_chr_condens"/>
</dbReference>
<evidence type="ECO:0000313" key="4">
    <source>
        <dbReference type="EMBL" id="CAG9311706.1"/>
    </source>
</evidence>
<dbReference type="PRINTS" id="PR00633">
    <property type="entry name" value="RCCNDNSATION"/>
</dbReference>
<feature type="region of interest" description="Disordered" evidence="3">
    <location>
        <begin position="1"/>
        <end position="31"/>
    </location>
</feature>
<dbReference type="Proteomes" id="UP001162131">
    <property type="component" value="Unassembled WGS sequence"/>
</dbReference>
<accession>A0AAU9IEB1</accession>
<feature type="repeat" description="RCC1" evidence="2">
    <location>
        <begin position="520"/>
        <end position="571"/>
    </location>
</feature>
<dbReference type="InterPro" id="IPR051625">
    <property type="entry name" value="Signaling_Regulatory_Domain"/>
</dbReference>
<dbReference type="InterPro" id="IPR009091">
    <property type="entry name" value="RCC1/BLIP-II"/>
</dbReference>
<proteinExistence type="predicted"/>
<comment type="caution">
    <text evidence="4">The sequence shown here is derived from an EMBL/GenBank/DDBJ whole genome shotgun (WGS) entry which is preliminary data.</text>
</comment>
<evidence type="ECO:0000256" key="1">
    <source>
        <dbReference type="ARBA" id="ARBA00022737"/>
    </source>
</evidence>